<dbReference type="STRING" id="933852.A0A0C2WS55"/>
<dbReference type="OrthoDB" id="544608at2759"/>
<sequence length="566" mass="61736">MQHRVHRSIDNSLGNPPKSPFIRPHLNGNDADKKSRPGAAFLGTSSSFRIWAIFICICVIFVITRLLSGTSSSSTAFYNQDALHPINHFNASQSAPAPFPFCPVHGPGDIIGNKYGPHSMAKSRLHLGSGARIQRLLHRAMSGQPITISVLGGSIASCHGSGDEPLAASCWPARFFMWWNSVFPHPATQLTNGARRRTDSSYFAFCHGHHLPDEADLVILDFDTEDQTDSQALEHFELLVRSILNRRDSPALLILGHFSPQFQTAFGFHGPELQHSIVAQYYDVPHISIKGAMYQDYLTDPDEYRESYHADPVLANANGHELLGDFLTSYFQAQICKGWDAAWGRAFDVPLLSTDGNGASGAEGLFGGIRVGGGVGMFNGAGDGPAGRKAAGKAGKGSDQAYAAFRIPSGRLSSRPSDLEKLTEAEPFCVAADDLINPLPPSLFYGSGWHVYHPENDSGSDDNRHYWYSTQPTSKLRVPLKVGAGDIAVYYLEEGKSVEESTSIECWVDDNYPGKVLLRNDGNSGKRPKLVMIDHGVTTGPHFVECQLLEALRAVEPFKILGIFAT</sequence>
<reference evidence="3 4" key="1">
    <citation type="submission" date="2014-04" db="EMBL/GenBank/DDBJ databases">
        <authorList>
            <consortium name="DOE Joint Genome Institute"/>
            <person name="Kuo A."/>
            <person name="Zuccaro A."/>
            <person name="Kohler A."/>
            <person name="Nagy L.G."/>
            <person name="Floudas D."/>
            <person name="Copeland A."/>
            <person name="Barry K.W."/>
            <person name="Cichocki N."/>
            <person name="Veneault-Fourrey C."/>
            <person name="LaButti K."/>
            <person name="Lindquist E.A."/>
            <person name="Lipzen A."/>
            <person name="Lundell T."/>
            <person name="Morin E."/>
            <person name="Murat C."/>
            <person name="Sun H."/>
            <person name="Tunlid A."/>
            <person name="Henrissat B."/>
            <person name="Grigoriev I.V."/>
            <person name="Hibbett D.S."/>
            <person name="Martin F."/>
            <person name="Nordberg H.P."/>
            <person name="Cantor M.N."/>
            <person name="Hua S.X."/>
        </authorList>
    </citation>
    <scope>NUCLEOTIDE SEQUENCE [LARGE SCALE GENOMIC DNA]</scope>
    <source>
        <strain evidence="3 4">MAFF 305830</strain>
    </source>
</reference>
<feature type="transmembrane region" description="Helical" evidence="2">
    <location>
        <begin position="48"/>
        <end position="67"/>
    </location>
</feature>
<evidence type="ECO:0000313" key="3">
    <source>
        <dbReference type="EMBL" id="KIM20412.1"/>
    </source>
</evidence>
<dbReference type="PANTHER" id="PTHR34407">
    <property type="entry name" value="EXPRESSED PROTEIN"/>
    <property type="match status" value="1"/>
</dbReference>
<dbReference type="AlphaFoldDB" id="A0A0C2WS55"/>
<dbReference type="Proteomes" id="UP000054097">
    <property type="component" value="Unassembled WGS sequence"/>
</dbReference>
<keyword evidence="2" id="KW-1133">Transmembrane helix</keyword>
<dbReference type="CDD" id="cd00229">
    <property type="entry name" value="SGNH_hydrolase"/>
    <property type="match status" value="1"/>
</dbReference>
<keyword evidence="2" id="KW-0472">Membrane</keyword>
<evidence type="ECO:0008006" key="5">
    <source>
        <dbReference type="Google" id="ProtNLM"/>
    </source>
</evidence>
<dbReference type="PANTHER" id="PTHR34407:SF1">
    <property type="entry name" value="SGNH HYDROLASE-TYPE ESTERASE DOMAIN-CONTAINING PROTEIN"/>
    <property type="match status" value="1"/>
</dbReference>
<evidence type="ECO:0000256" key="1">
    <source>
        <dbReference type="SAM" id="MobiDB-lite"/>
    </source>
</evidence>
<dbReference type="EMBL" id="KN824436">
    <property type="protein sequence ID" value="KIM20412.1"/>
    <property type="molecule type" value="Genomic_DNA"/>
</dbReference>
<accession>A0A0C2WS55</accession>
<name>A0A0C2WS55_SERVB</name>
<gene>
    <name evidence="3" type="ORF">M408DRAFT_333989</name>
</gene>
<organism evidence="3 4">
    <name type="scientific">Serendipita vermifera MAFF 305830</name>
    <dbReference type="NCBI Taxonomy" id="933852"/>
    <lineage>
        <taxon>Eukaryota</taxon>
        <taxon>Fungi</taxon>
        <taxon>Dikarya</taxon>
        <taxon>Basidiomycota</taxon>
        <taxon>Agaricomycotina</taxon>
        <taxon>Agaricomycetes</taxon>
        <taxon>Sebacinales</taxon>
        <taxon>Serendipitaceae</taxon>
        <taxon>Serendipita</taxon>
    </lineage>
</organism>
<evidence type="ECO:0000313" key="4">
    <source>
        <dbReference type="Proteomes" id="UP000054097"/>
    </source>
</evidence>
<protein>
    <recommendedName>
        <fullName evidence="5">Capsular associated protein</fullName>
    </recommendedName>
</protein>
<proteinExistence type="predicted"/>
<evidence type="ECO:0000256" key="2">
    <source>
        <dbReference type="SAM" id="Phobius"/>
    </source>
</evidence>
<keyword evidence="2" id="KW-0812">Transmembrane</keyword>
<feature type="region of interest" description="Disordered" evidence="1">
    <location>
        <begin position="1"/>
        <end position="36"/>
    </location>
</feature>
<reference evidence="4" key="2">
    <citation type="submission" date="2015-01" db="EMBL/GenBank/DDBJ databases">
        <title>Evolutionary Origins and Diversification of the Mycorrhizal Mutualists.</title>
        <authorList>
            <consortium name="DOE Joint Genome Institute"/>
            <consortium name="Mycorrhizal Genomics Consortium"/>
            <person name="Kohler A."/>
            <person name="Kuo A."/>
            <person name="Nagy L.G."/>
            <person name="Floudas D."/>
            <person name="Copeland A."/>
            <person name="Barry K.W."/>
            <person name="Cichocki N."/>
            <person name="Veneault-Fourrey C."/>
            <person name="LaButti K."/>
            <person name="Lindquist E.A."/>
            <person name="Lipzen A."/>
            <person name="Lundell T."/>
            <person name="Morin E."/>
            <person name="Murat C."/>
            <person name="Riley R."/>
            <person name="Ohm R."/>
            <person name="Sun H."/>
            <person name="Tunlid A."/>
            <person name="Henrissat B."/>
            <person name="Grigoriev I.V."/>
            <person name="Hibbett D.S."/>
            <person name="Martin F."/>
        </authorList>
    </citation>
    <scope>NUCLEOTIDE SEQUENCE [LARGE SCALE GENOMIC DNA]</scope>
    <source>
        <strain evidence="4">MAFF 305830</strain>
    </source>
</reference>
<dbReference type="HOGENOM" id="CLU_029715_0_0_1"/>
<keyword evidence="4" id="KW-1185">Reference proteome</keyword>
<dbReference type="SUPFAM" id="SSF52266">
    <property type="entry name" value="SGNH hydrolase"/>
    <property type="match status" value="1"/>
</dbReference>